<proteinExistence type="inferred from homology"/>
<keyword evidence="5" id="KW-0496">Mitochondrion</keyword>
<dbReference type="GO" id="GO:0006412">
    <property type="term" value="P:translation"/>
    <property type="evidence" value="ECO:0007669"/>
    <property type="project" value="TreeGrafter"/>
</dbReference>
<evidence type="ECO:0000313" key="9">
    <source>
        <dbReference type="Ensembl" id="ENSCLMP00005004871.1"/>
    </source>
</evidence>
<dbReference type="Pfam" id="PF10244">
    <property type="entry name" value="MRP-L51"/>
    <property type="match status" value="1"/>
</dbReference>
<evidence type="ECO:0000256" key="6">
    <source>
        <dbReference type="ARBA" id="ARBA00023274"/>
    </source>
</evidence>
<dbReference type="InterPro" id="IPR019373">
    <property type="entry name" value="Ribosomal_mL51"/>
</dbReference>
<evidence type="ECO:0000313" key="10">
    <source>
        <dbReference type="Proteomes" id="UP000694565"/>
    </source>
</evidence>
<dbReference type="RefSeq" id="XP_034409769.1">
    <property type="nucleotide sequence ID" value="XM_034553878.1"/>
</dbReference>
<accession>A0A8C2WQ07</accession>
<dbReference type="PANTHER" id="PTHR13409">
    <property type="entry name" value="MITOCHONDRIAL 39S RIBOSOMAL PROTEIN L51"/>
    <property type="match status" value="1"/>
</dbReference>
<reference evidence="9" key="2">
    <citation type="submission" date="2025-09" db="UniProtKB">
        <authorList>
            <consortium name="Ensembl"/>
        </authorList>
    </citation>
    <scope>IDENTIFICATION</scope>
</reference>
<dbReference type="GeneTree" id="ENSGT00390000018821"/>
<dbReference type="GO" id="GO:0003735">
    <property type="term" value="F:structural constituent of ribosome"/>
    <property type="evidence" value="ECO:0007669"/>
    <property type="project" value="InterPro"/>
</dbReference>
<dbReference type="Proteomes" id="UP000694565">
    <property type="component" value="Unplaced"/>
</dbReference>
<reference evidence="9" key="1">
    <citation type="submission" date="2025-08" db="UniProtKB">
        <authorList>
            <consortium name="Ensembl"/>
        </authorList>
    </citation>
    <scope>IDENTIFICATION</scope>
</reference>
<evidence type="ECO:0000256" key="5">
    <source>
        <dbReference type="ARBA" id="ARBA00023128"/>
    </source>
</evidence>
<organism evidence="9 10">
    <name type="scientific">Cyclopterus lumpus</name>
    <name type="common">Lumpsucker</name>
    <dbReference type="NCBI Taxonomy" id="8103"/>
    <lineage>
        <taxon>Eukaryota</taxon>
        <taxon>Metazoa</taxon>
        <taxon>Chordata</taxon>
        <taxon>Craniata</taxon>
        <taxon>Vertebrata</taxon>
        <taxon>Euteleostomi</taxon>
        <taxon>Actinopterygii</taxon>
        <taxon>Neopterygii</taxon>
        <taxon>Teleostei</taxon>
        <taxon>Neoteleostei</taxon>
        <taxon>Acanthomorphata</taxon>
        <taxon>Eupercaria</taxon>
        <taxon>Perciformes</taxon>
        <taxon>Cottioidei</taxon>
        <taxon>Cottales</taxon>
        <taxon>Cyclopteridae</taxon>
        <taxon>Cyclopterus</taxon>
    </lineage>
</organism>
<dbReference type="GO" id="GO:0005762">
    <property type="term" value="C:mitochondrial large ribosomal subunit"/>
    <property type="evidence" value="ECO:0007669"/>
    <property type="project" value="TreeGrafter"/>
</dbReference>
<sequence length="162" mass="18423">MSAYGYNVRVVVTVAKDISGTRSQLDVKSGKMSVLGVLLKAGASFCQSAGTLLNTARTISTGTCCQIRMHAIPQLKKVDRWTEKRSMFGVYDNIGILGDFNAHPKDLIVAPCWLKAFKGNEMHRLVRKKKMVGDRMMTLDKHNLEKRIRFLYRRFNRTGKRR</sequence>
<evidence type="ECO:0000256" key="4">
    <source>
        <dbReference type="ARBA" id="ARBA00022980"/>
    </source>
</evidence>
<comment type="similarity">
    <text evidence="2">Belongs to the mitochondrion-specific ribosomal protein mL51 family.</text>
</comment>
<evidence type="ECO:0000256" key="1">
    <source>
        <dbReference type="ARBA" id="ARBA00004173"/>
    </source>
</evidence>
<comment type="subcellular location">
    <subcellularLocation>
        <location evidence="1">Mitochondrion</location>
    </subcellularLocation>
</comment>
<gene>
    <name evidence="9" type="primary">mrpl51</name>
</gene>
<evidence type="ECO:0000256" key="8">
    <source>
        <dbReference type="ARBA" id="ARBA00035419"/>
    </source>
</evidence>
<evidence type="ECO:0000256" key="3">
    <source>
        <dbReference type="ARBA" id="ARBA00022946"/>
    </source>
</evidence>
<dbReference type="CTD" id="51258"/>
<keyword evidence="10" id="KW-1185">Reference proteome</keyword>
<keyword evidence="6" id="KW-0687">Ribonucleoprotein</keyword>
<dbReference type="GeneID" id="117745496"/>
<protein>
    <recommendedName>
        <fullName evidence="7">Large ribosomal subunit protein mL51</fullName>
    </recommendedName>
    <alternativeName>
        <fullName evidence="8">39S ribosomal protein L51, mitochondrial</fullName>
    </alternativeName>
</protein>
<dbReference type="Ensembl" id="ENSCLMT00005005225.1">
    <property type="protein sequence ID" value="ENSCLMP00005004871.1"/>
    <property type="gene ID" value="ENSCLMG00005002648.1"/>
</dbReference>
<keyword evidence="3" id="KW-0809">Transit peptide</keyword>
<dbReference type="KEGG" id="clum:117745496"/>
<dbReference type="AlphaFoldDB" id="A0A8C2WQ07"/>
<dbReference type="OrthoDB" id="10059330at2759"/>
<dbReference type="PANTHER" id="PTHR13409:SF0">
    <property type="entry name" value="LARGE RIBOSOMAL SUBUNIT PROTEIN ML51"/>
    <property type="match status" value="1"/>
</dbReference>
<evidence type="ECO:0000256" key="7">
    <source>
        <dbReference type="ARBA" id="ARBA00035182"/>
    </source>
</evidence>
<keyword evidence="4" id="KW-0689">Ribosomal protein</keyword>
<name>A0A8C2WQ07_CYCLU</name>
<evidence type="ECO:0000256" key="2">
    <source>
        <dbReference type="ARBA" id="ARBA00010972"/>
    </source>
</evidence>